<feature type="domain" description="Metallo-beta-lactamase" evidence="6">
    <location>
        <begin position="19"/>
        <end position="211"/>
    </location>
</feature>
<sequence length="231" mass="24608">MPDIVAVVLIVSFVTGPWQANCYLVAAGPGSDCVVVDPGVGALEMLSRALSEHQLRPAAVAVTHGHIDHVGSAREICRDYRIPVLCPVDDRNLLSDPMAALMPEAAPLIEQFYGTTTLEEPDEVVDVAPDSHHELAGFDLQFLHAPGHTPGCSMIRLVDEQYGPIVMSGDVVFAGSVGRTDMPEGDPSVMATSLARVVGALDDRTHLLPGHGPATTMDQERRTNPYLQGLG</sequence>
<accession>A0A448NW06</accession>
<dbReference type="InterPro" id="IPR036866">
    <property type="entry name" value="RibonucZ/Hydroxyglut_hydro"/>
</dbReference>
<evidence type="ECO:0000313" key="7">
    <source>
        <dbReference type="EMBL" id="VEI02143.1"/>
    </source>
</evidence>
<keyword evidence="4" id="KW-0862">Zinc</keyword>
<evidence type="ECO:0000256" key="4">
    <source>
        <dbReference type="ARBA" id="ARBA00022833"/>
    </source>
</evidence>
<evidence type="ECO:0000256" key="1">
    <source>
        <dbReference type="ARBA" id="ARBA00001947"/>
    </source>
</evidence>
<dbReference type="EMBL" id="LR134473">
    <property type="protein sequence ID" value="VEI02143.1"/>
    <property type="molecule type" value="Genomic_DNA"/>
</dbReference>
<dbReference type="PANTHER" id="PTHR46233">
    <property type="entry name" value="HYDROXYACYLGLUTATHIONE HYDROLASE GLOC"/>
    <property type="match status" value="1"/>
</dbReference>
<dbReference type="Pfam" id="PF00753">
    <property type="entry name" value="Lactamase_B"/>
    <property type="match status" value="1"/>
</dbReference>
<organism evidence="7 8">
    <name type="scientific">Acidipropionibacterium jensenii</name>
    <dbReference type="NCBI Taxonomy" id="1749"/>
    <lineage>
        <taxon>Bacteria</taxon>
        <taxon>Bacillati</taxon>
        <taxon>Actinomycetota</taxon>
        <taxon>Actinomycetes</taxon>
        <taxon>Propionibacteriales</taxon>
        <taxon>Propionibacteriaceae</taxon>
        <taxon>Acidipropionibacterium</taxon>
    </lineage>
</organism>
<evidence type="ECO:0000313" key="8">
    <source>
        <dbReference type="Proteomes" id="UP000277858"/>
    </source>
</evidence>
<dbReference type="STRING" id="1122997.GCA_000425285_00776"/>
<keyword evidence="8" id="KW-1185">Reference proteome</keyword>
<dbReference type="Proteomes" id="UP000277858">
    <property type="component" value="Chromosome"/>
</dbReference>
<gene>
    <name evidence="7" type="ORF">NCTC13652_00309</name>
</gene>
<dbReference type="GO" id="GO:0016787">
    <property type="term" value="F:hydrolase activity"/>
    <property type="evidence" value="ECO:0007669"/>
    <property type="project" value="UniProtKB-KW"/>
</dbReference>
<dbReference type="InterPro" id="IPR051453">
    <property type="entry name" value="MBL_Glyoxalase_II"/>
</dbReference>
<dbReference type="Gene3D" id="3.60.15.10">
    <property type="entry name" value="Ribonuclease Z/Hydroxyacylglutathione hydrolase-like"/>
    <property type="match status" value="1"/>
</dbReference>
<dbReference type="SUPFAM" id="SSF56281">
    <property type="entry name" value="Metallo-hydrolase/oxidoreductase"/>
    <property type="match status" value="1"/>
</dbReference>
<feature type="region of interest" description="Disordered" evidence="5">
    <location>
        <begin position="208"/>
        <end position="231"/>
    </location>
</feature>
<evidence type="ECO:0000256" key="2">
    <source>
        <dbReference type="ARBA" id="ARBA00022723"/>
    </source>
</evidence>
<reference evidence="7 8" key="1">
    <citation type="submission" date="2018-12" db="EMBL/GenBank/DDBJ databases">
        <authorList>
            <consortium name="Pathogen Informatics"/>
        </authorList>
    </citation>
    <scope>NUCLEOTIDE SEQUENCE [LARGE SCALE GENOMIC DNA]</scope>
    <source>
        <strain evidence="7 8">NCTC13652</strain>
    </source>
</reference>
<name>A0A448NW06_9ACTN</name>
<dbReference type="AlphaFoldDB" id="A0A448NW06"/>
<evidence type="ECO:0000256" key="3">
    <source>
        <dbReference type="ARBA" id="ARBA00022801"/>
    </source>
</evidence>
<evidence type="ECO:0000259" key="6">
    <source>
        <dbReference type="SMART" id="SM00849"/>
    </source>
</evidence>
<dbReference type="InterPro" id="IPR001279">
    <property type="entry name" value="Metallo-B-lactamas"/>
</dbReference>
<proteinExistence type="predicted"/>
<comment type="cofactor">
    <cofactor evidence="1">
        <name>Zn(2+)</name>
        <dbReference type="ChEBI" id="CHEBI:29105"/>
    </cofactor>
</comment>
<keyword evidence="2" id="KW-0479">Metal-binding</keyword>
<keyword evidence="3 7" id="KW-0378">Hydrolase</keyword>
<evidence type="ECO:0000256" key="5">
    <source>
        <dbReference type="SAM" id="MobiDB-lite"/>
    </source>
</evidence>
<dbReference type="PANTHER" id="PTHR46233:SF3">
    <property type="entry name" value="HYDROXYACYLGLUTATHIONE HYDROLASE GLOC"/>
    <property type="match status" value="1"/>
</dbReference>
<dbReference type="CDD" id="cd06262">
    <property type="entry name" value="metallo-hydrolase-like_MBL-fold"/>
    <property type="match status" value="1"/>
</dbReference>
<protein>
    <submittedName>
        <fullName evidence="7">Hydroxyacylglutathione hydrolase</fullName>
    </submittedName>
</protein>
<dbReference type="SMART" id="SM00849">
    <property type="entry name" value="Lactamase_B"/>
    <property type="match status" value="1"/>
</dbReference>
<dbReference type="GO" id="GO:0046872">
    <property type="term" value="F:metal ion binding"/>
    <property type="evidence" value="ECO:0007669"/>
    <property type="project" value="UniProtKB-KW"/>
</dbReference>